<evidence type="ECO:0000313" key="1">
    <source>
        <dbReference type="EMBL" id="MBW77370.1"/>
    </source>
</evidence>
<accession>A0A2M4DIH4</accession>
<reference evidence="1" key="1">
    <citation type="submission" date="2018-01" db="EMBL/GenBank/DDBJ databases">
        <title>An insight into the sialome of Amazonian anophelines.</title>
        <authorList>
            <person name="Ribeiro J.M."/>
            <person name="Scarpassa V."/>
            <person name="Calvo E."/>
        </authorList>
    </citation>
    <scope>NUCLEOTIDE SEQUENCE</scope>
</reference>
<name>A0A2M4DIH4_ANODA</name>
<protein>
    <submittedName>
        <fullName evidence="1">Putative secreted protein</fullName>
    </submittedName>
</protein>
<sequence length="70" mass="7639">MVLIVLRNCSTLLGAVAVPGNTWLAKWPLGVLGFIGKLFLDTFLVCSSSSEVLIQYKEDADCFACFDQLP</sequence>
<organism evidence="1">
    <name type="scientific">Anopheles darlingi</name>
    <name type="common">Mosquito</name>
    <dbReference type="NCBI Taxonomy" id="43151"/>
    <lineage>
        <taxon>Eukaryota</taxon>
        <taxon>Metazoa</taxon>
        <taxon>Ecdysozoa</taxon>
        <taxon>Arthropoda</taxon>
        <taxon>Hexapoda</taxon>
        <taxon>Insecta</taxon>
        <taxon>Pterygota</taxon>
        <taxon>Neoptera</taxon>
        <taxon>Endopterygota</taxon>
        <taxon>Diptera</taxon>
        <taxon>Nematocera</taxon>
        <taxon>Culicoidea</taxon>
        <taxon>Culicidae</taxon>
        <taxon>Anophelinae</taxon>
        <taxon>Anopheles</taxon>
    </lineage>
</organism>
<dbReference type="EMBL" id="GGFL01013192">
    <property type="protein sequence ID" value="MBW77370.1"/>
    <property type="molecule type" value="Transcribed_RNA"/>
</dbReference>
<dbReference type="AlphaFoldDB" id="A0A2M4DIH4"/>
<proteinExistence type="predicted"/>